<feature type="region of interest" description="Disordered" evidence="2">
    <location>
        <begin position="400"/>
        <end position="481"/>
    </location>
</feature>
<dbReference type="AlphaFoldDB" id="A0A7S4QBG2"/>
<evidence type="ECO:0000313" key="3">
    <source>
        <dbReference type="EMBL" id="CAE4578378.1"/>
    </source>
</evidence>
<accession>A0A7S4QBG2</accession>
<dbReference type="EMBL" id="HBNS01000393">
    <property type="protein sequence ID" value="CAE4578378.1"/>
    <property type="molecule type" value="Transcribed_RNA"/>
</dbReference>
<feature type="region of interest" description="Disordered" evidence="2">
    <location>
        <begin position="246"/>
        <end position="265"/>
    </location>
</feature>
<organism evidence="3">
    <name type="scientific">Ditylum brightwellii</name>
    <dbReference type="NCBI Taxonomy" id="49249"/>
    <lineage>
        <taxon>Eukaryota</taxon>
        <taxon>Sar</taxon>
        <taxon>Stramenopiles</taxon>
        <taxon>Ochrophyta</taxon>
        <taxon>Bacillariophyta</taxon>
        <taxon>Mediophyceae</taxon>
        <taxon>Lithodesmiophycidae</taxon>
        <taxon>Lithodesmiales</taxon>
        <taxon>Lithodesmiaceae</taxon>
        <taxon>Ditylum</taxon>
    </lineage>
</organism>
<feature type="region of interest" description="Disordered" evidence="2">
    <location>
        <begin position="1"/>
        <end position="97"/>
    </location>
</feature>
<gene>
    <name evidence="3" type="ORF">DBRI00130_LOCUS317</name>
</gene>
<reference evidence="3" key="1">
    <citation type="submission" date="2021-01" db="EMBL/GenBank/DDBJ databases">
        <authorList>
            <person name="Corre E."/>
            <person name="Pelletier E."/>
            <person name="Niang G."/>
            <person name="Scheremetjew M."/>
            <person name="Finn R."/>
            <person name="Kale V."/>
            <person name="Holt S."/>
            <person name="Cochrane G."/>
            <person name="Meng A."/>
            <person name="Brown T."/>
            <person name="Cohen L."/>
        </authorList>
    </citation>
    <scope>NUCLEOTIDE SEQUENCE</scope>
    <source>
        <strain evidence="3">GSO104</strain>
    </source>
</reference>
<proteinExistence type="predicted"/>
<feature type="compositionally biased region" description="Acidic residues" evidence="2">
    <location>
        <begin position="453"/>
        <end position="464"/>
    </location>
</feature>
<name>A0A7S4QBG2_9STRA</name>
<sequence>MAFIDKKRSTTAASSCNKCHEEQRQGRPSRQRPYPGVFSYPAAGARSSPLHEQYALHSIGSPSQQQIVSESSNKERLPIPNKTPQKHTPRATDNDEAEEDLRAAIAASMSPSDLGRLGGFGKEMTTYDSRALEIILSDPDFISGLDDDLRIAIDLQRKLDLEERSKSHAAGEASAEYPGSLPPPVQIDSASCKNGVQSNFRRFRDRTSSHFNDRKSRSPLRSLPANIAKLKETQLGQLIQRGIENKEARKRAQQQEELNYENQSDLERPKNIANLKETQLGQLIQRGIEIKEARKLARKRAQQKEKLNYENQSDQDIIDELERIKQEAEALCMNEIKDHLDLFLHHNPNCSYEEWIEDLHPENAHEGKLLQGLGKIIDHRFYVEDSDHRRLWNDHAAAVPTESPTMSDKIEDSSMVGTGRRAREHVPARPVDFNDSDDDSASGTSRNITDFLDNNEEEGGDGENADDHCSSSQGPADLTKDLIIFD</sequence>
<keyword evidence="1" id="KW-0175">Coiled coil</keyword>
<feature type="compositionally biased region" description="Polar residues" evidence="2">
    <location>
        <begin position="60"/>
        <end position="71"/>
    </location>
</feature>
<feature type="coiled-coil region" evidence="1">
    <location>
        <begin position="311"/>
        <end position="338"/>
    </location>
</feature>
<evidence type="ECO:0000256" key="2">
    <source>
        <dbReference type="SAM" id="MobiDB-lite"/>
    </source>
</evidence>
<evidence type="ECO:0000256" key="1">
    <source>
        <dbReference type="SAM" id="Coils"/>
    </source>
</evidence>
<protein>
    <submittedName>
        <fullName evidence="3">Uncharacterized protein</fullName>
    </submittedName>
</protein>